<dbReference type="InterPro" id="IPR053964">
    <property type="entry name" value="INT1_R3"/>
</dbReference>
<protein>
    <submittedName>
        <fullName evidence="6">DUF3677 domain-containing protein</fullName>
    </submittedName>
</protein>
<name>A0A7E4URZ4_PANRE</name>
<evidence type="ECO:0000313" key="6">
    <source>
        <dbReference type="WBParaSite" id="Pan_g11786.t1"/>
    </source>
</evidence>
<evidence type="ECO:0000313" key="5">
    <source>
        <dbReference type="Proteomes" id="UP000492821"/>
    </source>
</evidence>
<keyword evidence="5" id="KW-1185">Reference proteome</keyword>
<reference evidence="5" key="1">
    <citation type="journal article" date="2013" name="Genetics">
        <title>The draft genome and transcriptome of Panagrellus redivivus are shaped by the harsh demands of a free-living lifestyle.</title>
        <authorList>
            <person name="Srinivasan J."/>
            <person name="Dillman A.R."/>
            <person name="Macchietto M.G."/>
            <person name="Heikkinen L."/>
            <person name="Lakso M."/>
            <person name="Fracchia K.M."/>
            <person name="Antoshechkin I."/>
            <person name="Mortazavi A."/>
            <person name="Wong G."/>
            <person name="Sternberg P.W."/>
        </authorList>
    </citation>
    <scope>NUCLEOTIDE SEQUENCE [LARGE SCALE GENOMIC DNA]</scope>
    <source>
        <strain evidence="5">MT8872</strain>
    </source>
</reference>
<dbReference type="Pfam" id="PF22929">
    <property type="entry name" value="INTS1_INTS2-bd"/>
    <property type="match status" value="1"/>
</dbReference>
<evidence type="ECO:0000259" key="4">
    <source>
        <dbReference type="Pfam" id="PF22929"/>
    </source>
</evidence>
<feature type="domain" description="Integrator complex subunit 1 INTS2-binding" evidence="4">
    <location>
        <begin position="878"/>
        <end position="1143"/>
    </location>
</feature>
<dbReference type="GO" id="GO:0034474">
    <property type="term" value="P:U2 snRNA 3'-end processing"/>
    <property type="evidence" value="ECO:0007669"/>
    <property type="project" value="InterPro"/>
</dbReference>
<accession>A0A7E4URZ4</accession>
<dbReference type="SUPFAM" id="SSF48371">
    <property type="entry name" value="ARM repeat"/>
    <property type="match status" value="2"/>
</dbReference>
<evidence type="ECO:0000256" key="1">
    <source>
        <dbReference type="SAM" id="MobiDB-lite"/>
    </source>
</evidence>
<feature type="compositionally biased region" description="Polar residues" evidence="1">
    <location>
        <begin position="25"/>
        <end position="47"/>
    </location>
</feature>
<dbReference type="InterPro" id="IPR038902">
    <property type="entry name" value="INTS1"/>
</dbReference>
<dbReference type="PANTHER" id="PTHR21224">
    <property type="entry name" value="INTEGRATOR COMPLEX SUBUNIT 1"/>
    <property type="match status" value="1"/>
</dbReference>
<dbReference type="WBParaSite" id="Pan_g11786.t1">
    <property type="protein sequence ID" value="Pan_g11786.t1"/>
    <property type="gene ID" value="Pan_g11786"/>
</dbReference>
<reference evidence="6" key="2">
    <citation type="submission" date="2020-10" db="UniProtKB">
        <authorList>
            <consortium name="WormBaseParasite"/>
        </authorList>
    </citation>
    <scope>IDENTIFICATION</scope>
</reference>
<proteinExistence type="predicted"/>
<feature type="region of interest" description="Disordered" evidence="1">
    <location>
        <begin position="1"/>
        <end position="60"/>
    </location>
</feature>
<dbReference type="Pfam" id="PF12432">
    <property type="entry name" value="INTS1_RP2B-bd"/>
    <property type="match status" value="1"/>
</dbReference>
<dbReference type="InterPro" id="IPR016024">
    <property type="entry name" value="ARM-type_fold"/>
</dbReference>
<evidence type="ECO:0000259" key="2">
    <source>
        <dbReference type="Pfam" id="PF12432"/>
    </source>
</evidence>
<feature type="domain" description="Integrator complex subunit 1 RPB2-binding" evidence="2">
    <location>
        <begin position="267"/>
        <end position="419"/>
    </location>
</feature>
<dbReference type="GO" id="GO:0032039">
    <property type="term" value="C:integrator complex"/>
    <property type="evidence" value="ECO:0007669"/>
    <property type="project" value="InterPro"/>
</dbReference>
<dbReference type="PANTHER" id="PTHR21224:SF1">
    <property type="entry name" value="INTEGRATOR COMPLEX SUBUNIT 1"/>
    <property type="match status" value="1"/>
</dbReference>
<dbReference type="Proteomes" id="UP000492821">
    <property type="component" value="Unassembled WGS sequence"/>
</dbReference>
<organism evidence="5 6">
    <name type="scientific">Panagrellus redivivus</name>
    <name type="common">Microworm</name>
    <dbReference type="NCBI Taxonomy" id="6233"/>
    <lineage>
        <taxon>Eukaryota</taxon>
        <taxon>Metazoa</taxon>
        <taxon>Ecdysozoa</taxon>
        <taxon>Nematoda</taxon>
        <taxon>Chromadorea</taxon>
        <taxon>Rhabditida</taxon>
        <taxon>Tylenchina</taxon>
        <taxon>Panagrolaimomorpha</taxon>
        <taxon>Panagrolaimoidea</taxon>
        <taxon>Panagrolaimidae</taxon>
        <taxon>Panagrellus</taxon>
    </lineage>
</organism>
<dbReference type="Pfam" id="PF22927">
    <property type="entry name" value="INT1_R3"/>
    <property type="match status" value="1"/>
</dbReference>
<dbReference type="InterPro" id="IPR022145">
    <property type="entry name" value="INTS1_RPB2-bd"/>
</dbReference>
<sequence>MSGRPVKPGSGNNKLMSRLAAKMGASSSKRQANNTSAGPAPKKQSTAAARKVVSEEAIAPGTKEKKDIRPIFELRSNWRTGIEPIPSKEAFTGQKAKMDELEGAEKELQAREMVLGAVKTVLETEKTGPSTVGLVEAVVEFVPTAIQLLFSDSILQALFELINSLEQKEAVPSVASVISTLVSAWPSETPSTMLLKLVVNDSCGKRHWSDHSEALQIYYSVISAFGGFTIPSSDVYTQADVQWAKKTPYDEASHPAKFDTENSLVTDVVQDAVETICQRANEDASKNLLRTMAFMMREPNVRLKAAKKMDTWLQNVKLQRNASDLMLFMACNMSEIKSQDSKNLLSELLLMQSFRSKQHLQVFQTCIEIFLRNCPGTMEVLVDAIMEADFSMKQKLPHTYVILQHLFSLNATEASNVLANHIVDAIDNSRSVRQIRAFIREFMKVALRGNDFQFGQFAGHMFKAVRVRSLFGGEQSNHEIFKNVTGLCAALPLAAAVQNVKEAVNSRRSSGATSATQGDIISRYMAQLQTFLAASAEFIQWAASVNFCANPNAYMDAYNTLLFIGGYRYFSGFGDNWPAEIEFAPAMKVIHECPLGDAVLLPILSTTELGYDRILTVLELLTCRALTVRPLNSDEPGMVFKEPDEIFDKLFALAVLPFADPEVLPENKMSLKLVYQRVWLIALKWALINRVDALPELYEYPLARMYFHMTLIDNPDFPLAYFDGHTAEEIRAVETAYLRTESAYVRANHVALRDSSDLALNQLCIFDPRGPPRSFPELTNHYFRFARENLAGVALCGVREPDVLRAVAKNGLADQALSTIKNAIALFPQIIETLPVVTLAQLFVSVSAAGGSEDVIQTLRDRLIGFSNDAAATEDIVDFLMAKLCDPSAEERFAALEAIQRIFGTPETVDSPINALANMPLFDQFCDKIYLELSTCVAFESDMTVIMGNISFIAKHMKSGDVHLIALNLTKIVERVGGASEAHLNVHHALLRFFSAYLRSLASGDATIDVDNEKADFGEIYNVYIPQLSKTVSISSKVLDGMMTLLCEGFQSDGAPMEDDENLEFLLDVWFGPNANGITVKRASDGESVPLLPDHLKRKMMSSRDERIVNAALKDLTAEQALNFVQSFALDLSACAKLLAIINADPDVPMVPRMRAVPFIKAYQNKGIEGAQKFLENLALPPKPEPTEDEPLQMSPFPTQEAFLPSVPSLKAPATTFDTPADCLNYLKVAVAGSSSPQVTPDWGHFCKALSKRQNAVTVISALPEILNGVQGPLPSSLVLTVLNLASTVAREKDLLPDFLDVTTDKRLYPYVKPLEKFQPLPRLACKPDTTSTLNSMRTGDSTNHKLVMRWISEYTALRSDYVDLTASDERFADEVADVFSIDTVPIRIVIDGLAQKASLAAATRTFDYLLDTYEPRAAPELVVFFVVGCVQIVNPCRRIVPSAAQATTLIDYVIAAMSSTKESPPALTQCIQVLQAVLEYHGQEVFESVLQSISDKIELSSKPPIDEPHLVVLNRLVQALGQKFVGCEKAIQRALKSSATFMSDVAKPRTIADVHKDVFFAIQEVITAVEAGDFDRVVAAISIVRAFSAENPAIVFGHIHQLTNRVAPILAMTKKEHREPASIKLLEFALETVVATEPHSYQNPVSLNLLLRVYLDFFHERVTYSSRFQDVFEFLCKAALKYILHSPTAAKELLSREVSFFKAMKQYYKFDSLTAVIRQLENAPRDAPSNWITANSMAELMALVKT</sequence>
<feature type="domain" description="Integrator complex subunit 1 R3" evidence="3">
    <location>
        <begin position="1581"/>
        <end position="1710"/>
    </location>
</feature>
<evidence type="ECO:0000259" key="3">
    <source>
        <dbReference type="Pfam" id="PF22927"/>
    </source>
</evidence>
<dbReference type="InterPro" id="IPR053966">
    <property type="entry name" value="INTS1_INTS2-bd"/>
</dbReference>